<feature type="compositionally biased region" description="Polar residues" evidence="19">
    <location>
        <begin position="465"/>
        <end position="474"/>
    </location>
</feature>
<name>A0A165E1H9_EXIGL</name>
<keyword evidence="10" id="KW-0249">Electron transport</keyword>
<feature type="binding site" evidence="17">
    <location>
        <position position="166"/>
    </location>
    <ligand>
        <name>FAD</name>
        <dbReference type="ChEBI" id="CHEBI:57692"/>
    </ligand>
</feature>
<comment type="cofactor">
    <cofactor evidence="1 17">
        <name>FAD</name>
        <dbReference type="ChEBI" id="CHEBI:57692"/>
    </cofactor>
</comment>
<keyword evidence="22" id="KW-1185">Reference proteome</keyword>
<keyword evidence="11" id="KW-0560">Oxidoreductase</keyword>
<dbReference type="PANTHER" id="PTHR12613">
    <property type="entry name" value="ERO1-RELATED"/>
    <property type="match status" value="1"/>
</dbReference>
<keyword evidence="14" id="KW-0325">Glycoprotein</keyword>
<keyword evidence="6" id="KW-0285">Flavoprotein</keyword>
<evidence type="ECO:0000256" key="14">
    <source>
        <dbReference type="ARBA" id="ARBA00023180"/>
    </source>
</evidence>
<evidence type="ECO:0000256" key="2">
    <source>
        <dbReference type="ARBA" id="ARBA00004367"/>
    </source>
</evidence>
<evidence type="ECO:0000256" key="3">
    <source>
        <dbReference type="ARBA" id="ARBA00008277"/>
    </source>
</evidence>
<proteinExistence type="inferred from homology"/>
<sequence length="525" mass="59000">MRRSLALALAIAATVRADVPLRRQDVHSVLESKPTGSPACRQQLTGPIETTNCDYETLEDVNEQLYTHLHDLVTTPFFRYFRVDLYRECPYWQENGLCMNRECGVTSADESDIPEKWRAASLSKVQLPHASLSLPGCYYRDSDFCFLDDQTEGEYVDLVQNPERFTGYAGVSAGRVWSSIYNENCFGQSELSLLKAPSPAEVSLPEPSTSVFVEGSDSDGGQCLEKRVYYRIISGLHASISTHICWENMKDQTQGEWGPDLSCFVSRVATHPERLQNIYFNTVLMLRALSRIGPYLAKYDLCSGDHDTDASIEEFTKRELGSVVDLAQTVGKFDESVLFRGENALVLKEEFKQHFRNVSRIMDCVGCDKCRLWGKVQVTGVATALKILFELDEKALDPIANPNLLQRSELVAFINTLHRFSESLHAANYFRKDWAAMDAKQSETLLADVEKKSSTRHHWSPPAQPQSSEGPNATTFDNALRARLAELYKACERGTAVCVRVVASIFSGLSSLFDRTNRHDGPREL</sequence>
<reference evidence="21 22" key="1">
    <citation type="journal article" date="2016" name="Mol. Biol. Evol.">
        <title>Comparative Genomics of Early-Diverging Mushroom-Forming Fungi Provides Insights into the Origins of Lignocellulose Decay Capabilities.</title>
        <authorList>
            <person name="Nagy L.G."/>
            <person name="Riley R."/>
            <person name="Tritt A."/>
            <person name="Adam C."/>
            <person name="Daum C."/>
            <person name="Floudas D."/>
            <person name="Sun H."/>
            <person name="Yadav J.S."/>
            <person name="Pangilinan J."/>
            <person name="Larsson K.H."/>
            <person name="Matsuura K."/>
            <person name="Barry K."/>
            <person name="Labutti K."/>
            <person name="Kuo R."/>
            <person name="Ohm R.A."/>
            <person name="Bhattacharya S.S."/>
            <person name="Shirouzu T."/>
            <person name="Yoshinaga Y."/>
            <person name="Martin F.M."/>
            <person name="Grigoriev I.V."/>
            <person name="Hibbett D.S."/>
        </authorList>
    </citation>
    <scope>NUCLEOTIDE SEQUENCE [LARGE SCALE GENOMIC DNA]</scope>
    <source>
        <strain evidence="21 22">HHB12029</strain>
    </source>
</reference>
<evidence type="ECO:0000256" key="6">
    <source>
        <dbReference type="ARBA" id="ARBA00022630"/>
    </source>
</evidence>
<dbReference type="GO" id="GO:0016972">
    <property type="term" value="F:thiol oxidase activity"/>
    <property type="evidence" value="ECO:0007669"/>
    <property type="project" value="InterPro"/>
</dbReference>
<dbReference type="GO" id="GO:0034975">
    <property type="term" value="P:protein folding in endoplasmic reticulum"/>
    <property type="evidence" value="ECO:0007669"/>
    <property type="project" value="InterPro"/>
</dbReference>
<organism evidence="21 22">
    <name type="scientific">Exidia glandulosa HHB12029</name>
    <dbReference type="NCBI Taxonomy" id="1314781"/>
    <lineage>
        <taxon>Eukaryota</taxon>
        <taxon>Fungi</taxon>
        <taxon>Dikarya</taxon>
        <taxon>Basidiomycota</taxon>
        <taxon>Agaricomycotina</taxon>
        <taxon>Agaricomycetes</taxon>
        <taxon>Auriculariales</taxon>
        <taxon>Exidiaceae</taxon>
        <taxon>Exidia</taxon>
    </lineage>
</organism>
<keyword evidence="15" id="KW-0676">Redox-active center</keyword>
<dbReference type="SUPFAM" id="SSF110019">
    <property type="entry name" value="ERO1-like"/>
    <property type="match status" value="1"/>
</dbReference>
<keyword evidence="9 17" id="KW-0274">FAD</keyword>
<dbReference type="InterPro" id="IPR007266">
    <property type="entry name" value="Ero1"/>
</dbReference>
<dbReference type="PANTHER" id="PTHR12613:SF0">
    <property type="entry name" value="ERO1-LIKE PROTEIN"/>
    <property type="match status" value="1"/>
</dbReference>
<evidence type="ECO:0000256" key="1">
    <source>
        <dbReference type="ARBA" id="ARBA00001974"/>
    </source>
</evidence>
<feature type="binding site" evidence="17">
    <location>
        <position position="267"/>
    </location>
    <ligand>
        <name>FAD</name>
        <dbReference type="ChEBI" id="CHEBI:57692"/>
    </ligand>
</feature>
<evidence type="ECO:0000256" key="7">
    <source>
        <dbReference type="ARBA" id="ARBA00022729"/>
    </source>
</evidence>
<feature type="signal peptide" evidence="20">
    <location>
        <begin position="1"/>
        <end position="17"/>
    </location>
</feature>
<comment type="subcellular location">
    <subcellularLocation>
        <location evidence="2">Endoplasmic reticulum membrane</location>
        <topology evidence="2">Peripheral membrane protein</topology>
        <orientation evidence="2">Lumenal side</orientation>
    </subcellularLocation>
</comment>
<evidence type="ECO:0000256" key="10">
    <source>
        <dbReference type="ARBA" id="ARBA00022982"/>
    </source>
</evidence>
<evidence type="ECO:0000256" key="13">
    <source>
        <dbReference type="ARBA" id="ARBA00023157"/>
    </source>
</evidence>
<dbReference type="Proteomes" id="UP000077266">
    <property type="component" value="Unassembled WGS sequence"/>
</dbReference>
<evidence type="ECO:0000256" key="9">
    <source>
        <dbReference type="ARBA" id="ARBA00022827"/>
    </source>
</evidence>
<evidence type="ECO:0000256" key="16">
    <source>
        <dbReference type="PIRSR" id="PIRSR017205-1"/>
    </source>
</evidence>
<evidence type="ECO:0000313" key="21">
    <source>
        <dbReference type="EMBL" id="KZV85865.1"/>
    </source>
</evidence>
<keyword evidence="5" id="KW-0813">Transport</keyword>
<feature type="binding site" evidence="17">
    <location>
        <position position="234"/>
    </location>
    <ligand>
        <name>FAD</name>
        <dbReference type="ChEBI" id="CHEBI:57692"/>
    </ligand>
</feature>
<comment type="similarity">
    <text evidence="3">Belongs to the EROs family.</text>
</comment>
<gene>
    <name evidence="21" type="ORF">EXIGLDRAFT_725434</name>
</gene>
<evidence type="ECO:0000256" key="12">
    <source>
        <dbReference type="ARBA" id="ARBA00023136"/>
    </source>
</evidence>
<feature type="chain" id="PRO_5007856955" evidence="20">
    <location>
        <begin position="18"/>
        <end position="525"/>
    </location>
</feature>
<keyword evidence="13 18" id="KW-1015">Disulfide bond</keyword>
<dbReference type="FunCoup" id="A0A165E1H9">
    <property type="interactions" value="420"/>
</dbReference>
<dbReference type="GO" id="GO:0071949">
    <property type="term" value="F:FAD binding"/>
    <property type="evidence" value="ECO:0007669"/>
    <property type="project" value="InterPro"/>
</dbReference>
<feature type="disulfide bond" description="Redox-active" evidence="18">
    <location>
        <begin position="367"/>
        <end position="370"/>
    </location>
</feature>
<dbReference type="PIRSF" id="PIRSF017205">
    <property type="entry name" value="ERO1"/>
    <property type="match status" value="1"/>
</dbReference>
<dbReference type="InParanoid" id="A0A165E1H9"/>
<evidence type="ECO:0000256" key="4">
    <source>
        <dbReference type="ARBA" id="ARBA00011802"/>
    </source>
</evidence>
<dbReference type="OrthoDB" id="269384at2759"/>
<feature type="binding site" evidence="17">
    <location>
        <position position="177"/>
    </location>
    <ligand>
        <name>FAD</name>
        <dbReference type="ChEBI" id="CHEBI:57692"/>
    </ligand>
</feature>
<feature type="disulfide bond" description="Redox-active" evidence="18">
    <location>
        <begin position="98"/>
        <end position="103"/>
    </location>
</feature>
<feature type="binding site" evidence="17">
    <location>
        <position position="164"/>
    </location>
    <ligand>
        <name>FAD</name>
        <dbReference type="ChEBI" id="CHEBI:57692"/>
    </ligand>
</feature>
<feature type="disulfide bond" evidence="18">
    <location>
        <begin position="137"/>
        <end position="145"/>
    </location>
</feature>
<evidence type="ECO:0000256" key="11">
    <source>
        <dbReference type="ARBA" id="ARBA00023002"/>
    </source>
</evidence>
<keyword evidence="12" id="KW-0472">Membrane</keyword>
<keyword evidence="8" id="KW-0256">Endoplasmic reticulum</keyword>
<dbReference type="STRING" id="1314781.A0A165E1H9"/>
<evidence type="ECO:0000256" key="20">
    <source>
        <dbReference type="SAM" id="SignalP"/>
    </source>
</evidence>
<feature type="binding site" evidence="17">
    <location>
        <position position="237"/>
    </location>
    <ligand>
        <name>FAD</name>
        <dbReference type="ChEBI" id="CHEBI:57692"/>
    </ligand>
</feature>
<feature type="region of interest" description="Disordered" evidence="19">
    <location>
        <begin position="450"/>
        <end position="474"/>
    </location>
</feature>
<dbReference type="AlphaFoldDB" id="A0A165E1H9"/>
<feature type="active site" description="Nucleophile" evidence="16">
    <location>
        <position position="367"/>
    </location>
</feature>
<evidence type="ECO:0000256" key="19">
    <source>
        <dbReference type="SAM" id="MobiDB-lite"/>
    </source>
</evidence>
<evidence type="ECO:0000256" key="8">
    <source>
        <dbReference type="ARBA" id="ARBA00022824"/>
    </source>
</evidence>
<keyword evidence="7 20" id="KW-0732">Signal</keyword>
<dbReference type="GO" id="GO:0015035">
    <property type="term" value="F:protein-disulfide reductase activity"/>
    <property type="evidence" value="ECO:0007669"/>
    <property type="project" value="InterPro"/>
</dbReference>
<dbReference type="EMBL" id="KV426173">
    <property type="protein sequence ID" value="KZV85865.1"/>
    <property type="molecule type" value="Genomic_DNA"/>
</dbReference>
<dbReference type="InterPro" id="IPR037192">
    <property type="entry name" value="ERO1-like_sf"/>
</dbReference>
<protein>
    <submittedName>
        <fullName evidence="21">Endoplasmic oxidoreductin-1</fullName>
    </submittedName>
</protein>
<evidence type="ECO:0000256" key="5">
    <source>
        <dbReference type="ARBA" id="ARBA00022448"/>
    </source>
</evidence>
<accession>A0A165E1H9</accession>
<evidence type="ECO:0000256" key="17">
    <source>
        <dbReference type="PIRSR" id="PIRSR017205-2"/>
    </source>
</evidence>
<evidence type="ECO:0000313" key="22">
    <source>
        <dbReference type="Proteomes" id="UP000077266"/>
    </source>
</evidence>
<evidence type="ECO:0000256" key="18">
    <source>
        <dbReference type="PIRSR" id="PIRSR017205-3"/>
    </source>
</evidence>
<dbReference type="Pfam" id="PF04137">
    <property type="entry name" value="ERO1"/>
    <property type="match status" value="1"/>
</dbReference>
<evidence type="ECO:0000256" key="15">
    <source>
        <dbReference type="ARBA" id="ARBA00023284"/>
    </source>
</evidence>
<comment type="subunit">
    <text evidence="4">May function both as a monomer and a homodimer.</text>
</comment>
<feature type="active site" evidence="16">
    <location>
        <position position="370"/>
    </location>
</feature>
<dbReference type="GO" id="GO:0005789">
    <property type="term" value="C:endoplasmic reticulum membrane"/>
    <property type="evidence" value="ECO:0007669"/>
    <property type="project" value="UniProtKB-SubCell"/>
</dbReference>